<dbReference type="EMBL" id="JACHZF010000003">
    <property type="protein sequence ID" value="MBB3329714.1"/>
    <property type="molecule type" value="Genomic_DNA"/>
</dbReference>
<comment type="caution">
    <text evidence="2">The sequence shown here is derived from an EMBL/GenBank/DDBJ whole genome shotgun (WGS) entry which is preliminary data.</text>
</comment>
<feature type="chain" id="PRO_5031156222" evidence="1">
    <location>
        <begin position="27"/>
        <end position="140"/>
    </location>
</feature>
<dbReference type="Pfam" id="PF06366">
    <property type="entry name" value="FlhE"/>
    <property type="match status" value="1"/>
</dbReference>
<dbReference type="AlphaFoldDB" id="A0A7W5K0I9"/>
<dbReference type="RefSeq" id="WP_246385714.1">
    <property type="nucleotide sequence ID" value="NZ_JACHZF010000003.1"/>
</dbReference>
<protein>
    <submittedName>
        <fullName evidence="2">Flagellar protein FlhE</fullName>
    </submittedName>
</protein>
<evidence type="ECO:0000313" key="2">
    <source>
        <dbReference type="EMBL" id="MBB3329714.1"/>
    </source>
</evidence>
<reference evidence="2 3" key="1">
    <citation type="submission" date="2020-08" db="EMBL/GenBank/DDBJ databases">
        <title>Genomic Encyclopedia of Archaeal and Bacterial Type Strains, Phase II (KMG-II): from individual species to whole genera.</title>
        <authorList>
            <person name="Goeker M."/>
        </authorList>
    </citation>
    <scope>NUCLEOTIDE SEQUENCE [LARGE SCALE GENOMIC DNA]</scope>
    <source>
        <strain evidence="2 3">5AG</strain>
    </source>
</reference>
<proteinExistence type="predicted"/>
<organism evidence="2 3">
    <name type="scientific">Halomonas campaniensis</name>
    <dbReference type="NCBI Taxonomy" id="213554"/>
    <lineage>
        <taxon>Bacteria</taxon>
        <taxon>Pseudomonadati</taxon>
        <taxon>Pseudomonadota</taxon>
        <taxon>Gammaproteobacteria</taxon>
        <taxon>Oceanospirillales</taxon>
        <taxon>Halomonadaceae</taxon>
        <taxon>Halomonas</taxon>
    </lineage>
</organism>
<keyword evidence="2" id="KW-0282">Flagellum</keyword>
<dbReference type="InterPro" id="IPR009420">
    <property type="entry name" value="FlhE"/>
</dbReference>
<feature type="signal peptide" evidence="1">
    <location>
        <begin position="1"/>
        <end position="26"/>
    </location>
</feature>
<accession>A0A7W5K0I9</accession>
<sequence length="140" mass="14228">MSALATATQLVMGALVMLLPVGEAEAAGSWVATAPAVRAVMVEREVASAPLTAPDALAAGAPETGRIDSVVWQYRTAPGQAVHARLCHADGCLPLPGGHGTSQALAGLPAGTPLHFRFSLAPGQRGAVTVQGLQVIVNYR</sequence>
<keyword evidence="2" id="KW-0969">Cilium</keyword>
<evidence type="ECO:0000256" key="1">
    <source>
        <dbReference type="SAM" id="SignalP"/>
    </source>
</evidence>
<dbReference type="Proteomes" id="UP000553442">
    <property type="component" value="Unassembled WGS sequence"/>
</dbReference>
<gene>
    <name evidence="2" type="ORF">BDK63_000554</name>
</gene>
<name>A0A7W5K0I9_9GAMM</name>
<keyword evidence="3" id="KW-1185">Reference proteome</keyword>
<keyword evidence="1" id="KW-0732">Signal</keyword>
<keyword evidence="2" id="KW-0966">Cell projection</keyword>
<evidence type="ECO:0000313" key="3">
    <source>
        <dbReference type="Proteomes" id="UP000553442"/>
    </source>
</evidence>